<sequence>MDREMIKDCHLYDEKLEKIHVLSQESKKLGIKLIAEGIEKSEEWTVLQDLVDYGQGYLFGKPSPVPVDKYTAR</sequence>
<name>A0ABS6JCS0_9BACI</name>
<dbReference type="PANTHER" id="PTHR33121">
    <property type="entry name" value="CYCLIC DI-GMP PHOSPHODIESTERASE PDEF"/>
    <property type="match status" value="1"/>
</dbReference>
<dbReference type="EMBL" id="JAHQCS010000073">
    <property type="protein sequence ID" value="MBU9711441.1"/>
    <property type="molecule type" value="Genomic_DNA"/>
</dbReference>
<dbReference type="PANTHER" id="PTHR33121:SF70">
    <property type="entry name" value="SIGNALING PROTEIN YKOW"/>
    <property type="match status" value="1"/>
</dbReference>
<feature type="domain" description="EAL" evidence="1">
    <location>
        <begin position="1"/>
        <end position="73"/>
    </location>
</feature>
<dbReference type="Pfam" id="PF00563">
    <property type="entry name" value="EAL"/>
    <property type="match status" value="1"/>
</dbReference>
<evidence type="ECO:0000313" key="2">
    <source>
        <dbReference type="EMBL" id="MBU9711441.1"/>
    </source>
</evidence>
<comment type="caution">
    <text evidence="2">The sequence shown here is derived from an EMBL/GenBank/DDBJ whole genome shotgun (WGS) entry which is preliminary data.</text>
</comment>
<proteinExistence type="predicted"/>
<gene>
    <name evidence="2" type="ORF">KS419_06820</name>
</gene>
<dbReference type="PROSITE" id="PS50883">
    <property type="entry name" value="EAL"/>
    <property type="match status" value="1"/>
</dbReference>
<reference evidence="2 3" key="1">
    <citation type="submission" date="2021-06" db="EMBL/GenBank/DDBJ databases">
        <title>Bacillus sp. RD4P76, an endophyte from a halophyte.</title>
        <authorList>
            <person name="Sun J.-Q."/>
        </authorList>
    </citation>
    <scope>NUCLEOTIDE SEQUENCE [LARGE SCALE GENOMIC DNA]</scope>
    <source>
        <strain evidence="2 3">CGMCC 1.15917</strain>
    </source>
</reference>
<accession>A0ABS6JCS0</accession>
<dbReference type="Proteomes" id="UP000784880">
    <property type="component" value="Unassembled WGS sequence"/>
</dbReference>
<evidence type="ECO:0000313" key="3">
    <source>
        <dbReference type="Proteomes" id="UP000784880"/>
    </source>
</evidence>
<dbReference type="InterPro" id="IPR001633">
    <property type="entry name" value="EAL_dom"/>
</dbReference>
<keyword evidence="3" id="KW-1185">Reference proteome</keyword>
<protein>
    <submittedName>
        <fullName evidence="2">EAL domain-containing protein</fullName>
    </submittedName>
</protein>
<dbReference type="InterPro" id="IPR050706">
    <property type="entry name" value="Cyclic-di-GMP_PDE-like"/>
</dbReference>
<organism evidence="2 3">
    <name type="scientific">Evansella tamaricis</name>
    <dbReference type="NCBI Taxonomy" id="2069301"/>
    <lineage>
        <taxon>Bacteria</taxon>
        <taxon>Bacillati</taxon>
        <taxon>Bacillota</taxon>
        <taxon>Bacilli</taxon>
        <taxon>Bacillales</taxon>
        <taxon>Bacillaceae</taxon>
        <taxon>Evansella</taxon>
    </lineage>
</organism>
<evidence type="ECO:0000259" key="1">
    <source>
        <dbReference type="PROSITE" id="PS50883"/>
    </source>
</evidence>